<keyword evidence="4" id="KW-0509">mRNA transport</keyword>
<evidence type="ECO:0000313" key="6">
    <source>
        <dbReference type="EMBL" id="KAL1512143.1"/>
    </source>
</evidence>
<evidence type="ECO:0000256" key="1">
    <source>
        <dbReference type="ARBA" id="ARBA00004259"/>
    </source>
</evidence>
<sequence length="894" mass="98025">MSDKLLDGARSLEALLETSDARLPSVPRSLHQIREDARSLVHRQRAAPLDSETSLFLASQGIATAEIDPRRVDLERAEQGPAAWSELDDCDDMDDFVARSREALLDMAVANAMSSAEYEHDEVWRQHEDAEWEKEKPRLLDSLRQQVGSADRDEARTPAAREQNGGAANAPPAAAGVSLRSLRGQKYAAVISAALEQVGARGVTAAPPLFFITKLADAVAGLKAEATGKDKGLDASALEMLSACWQLLGHMARAAQPFVRPSGPGSGTAADISPYLSKDIRLRCALIRGTLRQLGEQQSKALRSKLRDTMAEAQRGGERGLEYDAAAFVRLQTTALDVRDEVVQLGDSSRLPLWQVVYWCMRCDDIAAAVRVMERGRGHQMIAWEKLLQLAHVVADDKVALHAQAVRQAQEEYWSHGAKMDEYLRVVYSVLAAPEPMVDLYGEDGLLPSRHVTNEDYLWHRLSVTLSSMSVATSLAFSERGGIAAGSLSGADPLQAFQTTLYETYGEDHFNKNRHTPLLFFSVLLHSQQFERALAFLFSVPVYAEDAVHFAIALQHEGLLATVPRAQQGADGGLLVHTDSPRLCLDAMVSRYVRNWAAEAGGVALQYVWMLRGTAHEREMLAVDVLLRSGVPEVLLQPLPFIEPQSKRRVMCTLATKIRSELGLVKQAARLLYEAEDYPALCELLVSEISTQIIQSPRLNPSAGAVAAKLDAAEVAASEARFTQLRKDATAFLTHWLATGSADAFQGSEALQHALSIAELMYVAASWRQQRREGRSEFELSKLLEALERLPLLPAEPAAVEEAQADFRLLPPSLQRCFPPLIEAAIEALHAKLMLLTRGAPSQRHQEVHALRSRAEAIVAFSNIAVWAAAEASGEMHMPAATLQRLASWLADMA</sequence>
<dbReference type="Pfam" id="PF04097">
    <property type="entry name" value="Nic96"/>
    <property type="match status" value="2"/>
</dbReference>
<keyword evidence="4" id="KW-0653">Protein transport</keyword>
<dbReference type="AlphaFoldDB" id="A0AB34J3A4"/>
<dbReference type="GO" id="GO:0016973">
    <property type="term" value="P:poly(A)+ mRNA export from nucleus"/>
    <property type="evidence" value="ECO:0007669"/>
    <property type="project" value="TreeGrafter"/>
</dbReference>
<dbReference type="Proteomes" id="UP001515480">
    <property type="component" value="Unassembled WGS sequence"/>
</dbReference>
<comment type="subcellular location">
    <subcellularLocation>
        <location evidence="1">Nucleus envelope</location>
    </subcellularLocation>
    <subcellularLocation>
        <location evidence="4">Nucleus</location>
        <location evidence="4">Nuclear pore complex</location>
    </subcellularLocation>
</comment>
<dbReference type="PANTHER" id="PTHR11225:SF4">
    <property type="entry name" value="NUCLEAR PORE COMPLEX PROTEIN NUP93"/>
    <property type="match status" value="1"/>
</dbReference>
<dbReference type="GO" id="GO:0006606">
    <property type="term" value="P:protein import into nucleus"/>
    <property type="evidence" value="ECO:0007669"/>
    <property type="project" value="TreeGrafter"/>
</dbReference>
<evidence type="ECO:0000256" key="3">
    <source>
        <dbReference type="ARBA" id="ARBA00023242"/>
    </source>
</evidence>
<keyword evidence="4" id="KW-0472">Membrane</keyword>
<keyword evidence="4" id="KW-0906">Nuclear pore complex</keyword>
<accession>A0AB34J3A4</accession>
<evidence type="ECO:0000313" key="7">
    <source>
        <dbReference type="Proteomes" id="UP001515480"/>
    </source>
</evidence>
<dbReference type="PANTHER" id="PTHR11225">
    <property type="entry name" value="NUCLEAR PORE COMPLEX PROTEIN NUP93 NUCLEOPORIN NUP93 DEAD EYE PROTEIN"/>
    <property type="match status" value="1"/>
</dbReference>
<evidence type="ECO:0000256" key="4">
    <source>
        <dbReference type="RuleBase" id="RU364035"/>
    </source>
</evidence>
<keyword evidence="7" id="KW-1185">Reference proteome</keyword>
<comment type="caution">
    <text evidence="6">The sequence shown here is derived from an EMBL/GenBank/DDBJ whole genome shotgun (WGS) entry which is preliminary data.</text>
</comment>
<gene>
    <name evidence="6" type="ORF">AB1Y20_005411</name>
</gene>
<feature type="compositionally biased region" description="Low complexity" evidence="5">
    <location>
        <begin position="164"/>
        <end position="173"/>
    </location>
</feature>
<evidence type="ECO:0000256" key="5">
    <source>
        <dbReference type="SAM" id="MobiDB-lite"/>
    </source>
</evidence>
<dbReference type="GO" id="GO:0017056">
    <property type="term" value="F:structural constituent of nuclear pore"/>
    <property type="evidence" value="ECO:0007669"/>
    <property type="project" value="InterPro"/>
</dbReference>
<dbReference type="EMBL" id="JBGBPQ010000013">
    <property type="protein sequence ID" value="KAL1512143.1"/>
    <property type="molecule type" value="Genomic_DNA"/>
</dbReference>
<keyword evidence="3 4" id="KW-0539">Nucleus</keyword>
<comment type="similarity">
    <text evidence="2 4">Belongs to the nucleoporin interacting component (NIC) family.</text>
</comment>
<organism evidence="6 7">
    <name type="scientific">Prymnesium parvum</name>
    <name type="common">Toxic golden alga</name>
    <dbReference type="NCBI Taxonomy" id="97485"/>
    <lineage>
        <taxon>Eukaryota</taxon>
        <taxon>Haptista</taxon>
        <taxon>Haptophyta</taxon>
        <taxon>Prymnesiophyceae</taxon>
        <taxon>Prymnesiales</taxon>
        <taxon>Prymnesiaceae</taxon>
        <taxon>Prymnesium</taxon>
    </lineage>
</organism>
<keyword evidence="4" id="KW-0813">Transport</keyword>
<evidence type="ECO:0000256" key="2">
    <source>
        <dbReference type="ARBA" id="ARBA00010186"/>
    </source>
</evidence>
<dbReference type="InterPro" id="IPR007231">
    <property type="entry name" value="Nucleoporin_int_Nup93/Nic96"/>
</dbReference>
<protein>
    <recommendedName>
        <fullName evidence="4">Nuclear pore protein</fullName>
    </recommendedName>
</protein>
<reference evidence="6 7" key="1">
    <citation type="journal article" date="2024" name="Science">
        <title>Giant polyketide synthase enzymes in the biosynthesis of giant marine polyether toxins.</title>
        <authorList>
            <person name="Fallon T.R."/>
            <person name="Shende V.V."/>
            <person name="Wierzbicki I.H."/>
            <person name="Pendleton A.L."/>
            <person name="Watervoot N.F."/>
            <person name="Auber R.P."/>
            <person name="Gonzalez D.J."/>
            <person name="Wisecaver J.H."/>
            <person name="Moore B.S."/>
        </authorList>
    </citation>
    <scope>NUCLEOTIDE SEQUENCE [LARGE SCALE GENOMIC DNA]</scope>
    <source>
        <strain evidence="6 7">12B1</strain>
    </source>
</reference>
<name>A0AB34J3A4_PRYPA</name>
<feature type="region of interest" description="Disordered" evidence="5">
    <location>
        <begin position="145"/>
        <end position="173"/>
    </location>
</feature>
<proteinExistence type="inferred from homology"/>
<dbReference type="GO" id="GO:0005643">
    <property type="term" value="C:nuclear pore"/>
    <property type="evidence" value="ECO:0007669"/>
    <property type="project" value="UniProtKB-SubCell"/>
</dbReference>
<keyword evidence="4" id="KW-0811">Translocation</keyword>